<sequence>MENQSKQNQQEQFEFGILVLKHERPLFEENYVNMGGRMDFLKWSECSDGTGSYQPDWTAIGEADIDDPHFDDQIQEHAEHVTGCLQSWLECAKSKAIPEGYYLMPMQPSLEMLQKAEQEFNDLDIEDIQDRIVFAHQAMIQALIQSA</sequence>
<dbReference type="Proteomes" id="UP000503440">
    <property type="component" value="Plasmid pB18-1"/>
</dbReference>
<name>A0A6C0Y6H4_9GAMM</name>
<accession>A0A6C0Y6H4</accession>
<protein>
    <submittedName>
        <fullName evidence="1">Uncharacterized protein</fullName>
    </submittedName>
</protein>
<reference evidence="1 2" key="1">
    <citation type="submission" date="2019-09" db="EMBL/GenBank/DDBJ databases">
        <title>Non-baumannii Acinetobacter spp. carrying blaNDM-1 isolated in China.</title>
        <authorList>
            <person name="Cui C."/>
            <person name="Chen C."/>
            <person name="Sun J."/>
            <person name="Liu Y."/>
        </authorList>
    </citation>
    <scope>NUCLEOTIDE SEQUENCE [LARGE SCALE GENOMIC DNA]</scope>
    <source>
        <strain evidence="1 2">B18</strain>
        <plasmid evidence="2">pb18-1</plasmid>
    </source>
</reference>
<dbReference type="EMBL" id="CP044456">
    <property type="protein sequence ID" value="QIC71768.1"/>
    <property type="molecule type" value="Genomic_DNA"/>
</dbReference>
<gene>
    <name evidence="1" type="ORF">FSC09_15360</name>
</gene>
<organism evidence="1 2">
    <name type="scientific">Acinetobacter indicus</name>
    <dbReference type="NCBI Taxonomy" id="756892"/>
    <lineage>
        <taxon>Bacteria</taxon>
        <taxon>Pseudomonadati</taxon>
        <taxon>Pseudomonadota</taxon>
        <taxon>Gammaproteobacteria</taxon>
        <taxon>Moraxellales</taxon>
        <taxon>Moraxellaceae</taxon>
        <taxon>Acinetobacter</taxon>
    </lineage>
</organism>
<evidence type="ECO:0000313" key="2">
    <source>
        <dbReference type="Proteomes" id="UP000503440"/>
    </source>
</evidence>
<dbReference type="RefSeq" id="WP_163146428.1">
    <property type="nucleotide sequence ID" value="NZ_CP044456.1"/>
</dbReference>
<proteinExistence type="predicted"/>
<evidence type="ECO:0000313" key="1">
    <source>
        <dbReference type="EMBL" id="QIC71768.1"/>
    </source>
</evidence>
<dbReference type="AlphaFoldDB" id="A0A6C0Y6H4"/>
<keyword evidence="1" id="KW-0614">Plasmid</keyword>
<geneLocation type="plasmid" evidence="2">
    <name>pb18-1</name>
</geneLocation>